<organism evidence="2 3">
    <name type="scientific">Fulvitalea axinellae</name>
    <dbReference type="NCBI Taxonomy" id="1182444"/>
    <lineage>
        <taxon>Bacteria</taxon>
        <taxon>Pseudomonadati</taxon>
        <taxon>Bacteroidota</taxon>
        <taxon>Cytophagia</taxon>
        <taxon>Cytophagales</taxon>
        <taxon>Persicobacteraceae</taxon>
        <taxon>Fulvitalea</taxon>
    </lineage>
</organism>
<keyword evidence="1" id="KW-0732">Signal</keyword>
<keyword evidence="2" id="KW-0614">Plasmid</keyword>
<protein>
    <recommendedName>
        <fullName evidence="4">S9 family peptidase</fullName>
    </recommendedName>
</protein>
<dbReference type="RefSeq" id="WP_338395253.1">
    <property type="nucleotide sequence ID" value="NZ_AP025316.1"/>
</dbReference>
<geneLocation type="plasmid" evidence="2 3">
    <name>pFA2</name>
</geneLocation>
<feature type="chain" id="PRO_5043526868" description="S9 family peptidase" evidence="1">
    <location>
        <begin position="19"/>
        <end position="537"/>
    </location>
</feature>
<keyword evidence="3" id="KW-1185">Reference proteome</keyword>
<evidence type="ECO:0000313" key="2">
    <source>
        <dbReference type="EMBL" id="BDD11851.1"/>
    </source>
</evidence>
<dbReference type="KEGG" id="fax:FUAX_42830"/>
<evidence type="ECO:0000313" key="3">
    <source>
        <dbReference type="Proteomes" id="UP001348817"/>
    </source>
</evidence>
<reference evidence="2 3" key="1">
    <citation type="submission" date="2021-12" db="EMBL/GenBank/DDBJ databases">
        <title>Genome sequencing of bacteria with rrn-lacking chromosome and rrn-plasmid.</title>
        <authorList>
            <person name="Anda M."/>
            <person name="Iwasaki W."/>
        </authorList>
    </citation>
    <scope>NUCLEOTIDE SEQUENCE [LARGE SCALE GENOMIC DNA]</scope>
    <source>
        <strain evidence="2 3">DSM 100852</strain>
        <plasmid evidence="2 3">pFA2</plasmid>
    </source>
</reference>
<name>A0AAU9CRT0_9BACT</name>
<gene>
    <name evidence="2" type="ORF">FUAX_42830</name>
</gene>
<evidence type="ECO:0008006" key="4">
    <source>
        <dbReference type="Google" id="ProtNLM"/>
    </source>
</evidence>
<dbReference type="AlphaFoldDB" id="A0AAU9CRT0"/>
<proteinExistence type="predicted"/>
<dbReference type="EMBL" id="AP025316">
    <property type="protein sequence ID" value="BDD11851.1"/>
    <property type="molecule type" value="Genomic_DNA"/>
</dbReference>
<feature type="signal peptide" evidence="1">
    <location>
        <begin position="1"/>
        <end position="18"/>
    </location>
</feature>
<accession>A0AAU9CRT0</accession>
<evidence type="ECO:0000256" key="1">
    <source>
        <dbReference type="SAM" id="SignalP"/>
    </source>
</evidence>
<sequence length="537" mass="61425">MRIILLSILMLVTAIAQAQPVAKDFVTVKGPSIHYAKKAFPMDIVAMDEDGYYGYSHGQSFSDPDKYFFDIYDKEYRKVTSHRIPAKLNKRRTKFEAIVLHGGEIRYLSSYLDMKRDKRSLFIQTINKKSGETLEYTAMKIGERRTGSNAQNDNGKFWIKTSEDNTKLMVLSTDADATGENEKLEMVVYNAIMTEMYRKTIKLQYPSELFDFEQVNLYNNGDVLILGRHFKEVRMLDRAGVPNYRYRIFRYERLGQLERTYPIFSTDRYLHNLRLTRNRFDEIICAGFYSINPDPKKGYDGVFSQVINSDTERIVAEAYSPFGETTAMEARSLKERGLMEMKPKEKRVHTVKNLVNKELIPKTDGGIIIISEQVITSSVEPGRDFSIKFNAKKVNTASTLKKKYAYKSILVTSVNQNGDVQWSKVISKSQGNGTGKDVFASFTSHIDDDKLYLFWNDNPENTGLINNPSPKQTGAPASTVLRGVRIDKDGNAIETAVERGVAVYPSITFAKTGKKLTFFSWNKRGYRFTDLNFRGKE</sequence>
<dbReference type="Proteomes" id="UP001348817">
    <property type="component" value="Plasmid pFA2"/>
</dbReference>